<evidence type="ECO:0000313" key="1">
    <source>
        <dbReference type="EMBL" id="ALB22474.1"/>
    </source>
</evidence>
<organism evidence="1 2">
    <name type="scientific">Piscirickettsia salmonis</name>
    <dbReference type="NCBI Taxonomy" id="1238"/>
    <lineage>
        <taxon>Bacteria</taxon>
        <taxon>Pseudomonadati</taxon>
        <taxon>Pseudomonadota</taxon>
        <taxon>Gammaproteobacteria</taxon>
        <taxon>Thiotrichales</taxon>
        <taxon>Piscirickettsiaceae</taxon>
        <taxon>Piscirickettsia</taxon>
    </lineage>
</organism>
<dbReference type="AlphaFoldDB" id="A0A1L6TAZ5"/>
<name>A0A1L6TAZ5_PISSA</name>
<dbReference type="OrthoDB" id="5616072at2"/>
<accession>A0A1L6TAZ5</accession>
<sequence>MNIIKKTLIVFAVISSVSLNSIQVSHADPVSMAVLLKELYSIQGNQKAGNKELERANSALNSGFPPDTLKSFENLSPQSPQLSKFSEYMQDVSHSGSKSKENNSVKAQIKNLSDNKYLMSLVQGQYYDKEVKENLLSAGASPQAVVLATAVLSQVNLNEKTNSQLLKAVQAQLSKNWQDGLRVSTRDQLLRMISLQLSVSNLSQYQQLRTQELMALLQLAGLMDHGALLGKLTEINNKSIGIDKKLSEVNRQLDIINRHFKKSSN</sequence>
<proteinExistence type="predicted"/>
<dbReference type="RefSeq" id="WP_017378258.1">
    <property type="nucleotide sequence ID" value="NZ_CP012508.1"/>
</dbReference>
<reference evidence="1 2" key="1">
    <citation type="journal article" date="2014" name="Genome Announc.">
        <title>Comparative Genome Analysis of Two Isolates of the Fish Pathogen Piscirickettsia salmonis from Different Hosts Reveals Major Differences in Virulence-Associated Secretion Systems.</title>
        <authorList>
            <person name="Bohle H."/>
            <person name="Henriquez P."/>
            <person name="Grothusen H."/>
            <person name="Navas E."/>
            <person name="Sandoval A."/>
            <person name="Bustamante F."/>
            <person name="Bustos P."/>
            <person name="Mancilla M."/>
        </authorList>
    </citation>
    <scope>NUCLEOTIDE SEQUENCE [LARGE SCALE GENOMIC DNA]</scope>
    <source>
        <strain evidence="2">B1-32597</strain>
    </source>
</reference>
<dbReference type="EMBL" id="CP012508">
    <property type="protein sequence ID" value="ALB22474.1"/>
    <property type="molecule type" value="Genomic_DNA"/>
</dbReference>
<keyword evidence="1" id="KW-0449">Lipoprotein</keyword>
<evidence type="ECO:0000313" key="2">
    <source>
        <dbReference type="Proteomes" id="UP000029558"/>
    </source>
</evidence>
<protein>
    <submittedName>
        <fullName evidence="1">Lipoprotein</fullName>
    </submittedName>
</protein>
<dbReference type="Proteomes" id="UP000029558">
    <property type="component" value="Chromosome"/>
</dbReference>
<gene>
    <name evidence="1" type="ORF">KU39_1292</name>
</gene>